<dbReference type="PROSITE" id="PS50893">
    <property type="entry name" value="ABC_TRANSPORTER_2"/>
    <property type="match status" value="1"/>
</dbReference>
<accession>A0A5N7BYL0</accession>
<dbReference type="PANTHER" id="PTHR24221">
    <property type="entry name" value="ATP-BINDING CASSETTE SUB-FAMILY B"/>
    <property type="match status" value="1"/>
</dbReference>
<dbReference type="Proteomes" id="UP000326877">
    <property type="component" value="Unassembled WGS sequence"/>
</dbReference>
<proteinExistence type="inferred from homology"/>
<organism evidence="5">
    <name type="scientific">Petromyces alliaceus</name>
    <name type="common">Aspergillus alliaceus</name>
    <dbReference type="NCBI Taxonomy" id="209559"/>
    <lineage>
        <taxon>Eukaryota</taxon>
        <taxon>Fungi</taxon>
        <taxon>Dikarya</taxon>
        <taxon>Ascomycota</taxon>
        <taxon>Pezizomycotina</taxon>
        <taxon>Eurotiomycetes</taxon>
        <taxon>Eurotiomycetidae</taxon>
        <taxon>Eurotiales</taxon>
        <taxon>Aspergillaceae</taxon>
        <taxon>Aspergillus</taxon>
        <taxon>Aspergillus subgen. Circumdati</taxon>
    </lineage>
</organism>
<keyword evidence="2" id="KW-0067">ATP-binding</keyword>
<protein>
    <submittedName>
        <fullName evidence="5">P-loop containing nucleoside triphosphate hydrolase protein</fullName>
    </submittedName>
</protein>
<dbReference type="Pfam" id="PF00005">
    <property type="entry name" value="ABC_tran"/>
    <property type="match status" value="1"/>
</dbReference>
<keyword evidence="5" id="KW-0378">Hydrolase</keyword>
<evidence type="ECO:0000256" key="2">
    <source>
        <dbReference type="ARBA" id="ARBA00022840"/>
    </source>
</evidence>
<dbReference type="InterPro" id="IPR003593">
    <property type="entry name" value="AAA+_ATPase"/>
</dbReference>
<dbReference type="SMART" id="SM00382">
    <property type="entry name" value="AAA"/>
    <property type="match status" value="1"/>
</dbReference>
<dbReference type="SUPFAM" id="SSF52540">
    <property type="entry name" value="P-loop containing nucleoside triphosphate hydrolases"/>
    <property type="match status" value="1"/>
</dbReference>
<evidence type="ECO:0000256" key="1">
    <source>
        <dbReference type="ARBA" id="ARBA00022741"/>
    </source>
</evidence>
<dbReference type="AlphaFoldDB" id="A0A5N7BYL0"/>
<dbReference type="OrthoDB" id="6500128at2759"/>
<evidence type="ECO:0000313" key="5">
    <source>
        <dbReference type="EMBL" id="KAE8386931.1"/>
    </source>
</evidence>
<dbReference type="InterPro" id="IPR027417">
    <property type="entry name" value="P-loop_NTPase"/>
</dbReference>
<dbReference type="PANTHER" id="PTHR24221:SF654">
    <property type="entry name" value="ATP-BINDING CASSETTE SUB-FAMILY B MEMBER 6"/>
    <property type="match status" value="1"/>
</dbReference>
<dbReference type="EMBL" id="ML735302">
    <property type="protein sequence ID" value="KAE8386931.1"/>
    <property type="molecule type" value="Genomic_DNA"/>
</dbReference>
<evidence type="ECO:0000256" key="3">
    <source>
        <dbReference type="ARBA" id="ARBA00024363"/>
    </source>
</evidence>
<comment type="similarity">
    <text evidence="3">Belongs to the ABC transporter superfamily. ABCB family. Heavy Metal importer (TC 3.A.1.210) subfamily.</text>
</comment>
<dbReference type="InterPro" id="IPR003439">
    <property type="entry name" value="ABC_transporter-like_ATP-bd"/>
</dbReference>
<dbReference type="InterPro" id="IPR039421">
    <property type="entry name" value="Type_1_exporter"/>
</dbReference>
<dbReference type="GO" id="GO:0005524">
    <property type="term" value="F:ATP binding"/>
    <property type="evidence" value="ECO:0007669"/>
    <property type="project" value="UniProtKB-KW"/>
</dbReference>
<dbReference type="GO" id="GO:0042626">
    <property type="term" value="F:ATPase-coupled transmembrane transporter activity"/>
    <property type="evidence" value="ECO:0007669"/>
    <property type="project" value="TreeGrafter"/>
</dbReference>
<dbReference type="Gene3D" id="3.40.50.300">
    <property type="entry name" value="P-loop containing nucleotide triphosphate hydrolases"/>
    <property type="match status" value="1"/>
</dbReference>
<keyword evidence="1" id="KW-0547">Nucleotide-binding</keyword>
<reference evidence="5" key="1">
    <citation type="submission" date="2019-04" db="EMBL/GenBank/DDBJ databases">
        <title>Friends and foes A comparative genomics studyof 23 Aspergillus species from section Flavi.</title>
        <authorList>
            <consortium name="DOE Joint Genome Institute"/>
            <person name="Kjaerbolling I."/>
            <person name="Vesth T."/>
            <person name="Frisvad J.C."/>
            <person name="Nybo J.L."/>
            <person name="Theobald S."/>
            <person name="Kildgaard S."/>
            <person name="Isbrandt T."/>
            <person name="Kuo A."/>
            <person name="Sato A."/>
            <person name="Lyhne E.K."/>
            <person name="Kogle M.E."/>
            <person name="Wiebenga A."/>
            <person name="Kun R.S."/>
            <person name="Lubbers R.J."/>
            <person name="Makela M.R."/>
            <person name="Barry K."/>
            <person name="Chovatia M."/>
            <person name="Clum A."/>
            <person name="Daum C."/>
            <person name="Haridas S."/>
            <person name="He G."/>
            <person name="LaButti K."/>
            <person name="Lipzen A."/>
            <person name="Mondo S."/>
            <person name="Riley R."/>
            <person name="Salamov A."/>
            <person name="Simmons B.A."/>
            <person name="Magnuson J.K."/>
            <person name="Henrissat B."/>
            <person name="Mortensen U.H."/>
            <person name="Larsen T.O."/>
            <person name="Devries R.P."/>
            <person name="Grigoriev I.V."/>
            <person name="Machida M."/>
            <person name="Baker S.E."/>
            <person name="Andersen M.R."/>
        </authorList>
    </citation>
    <scope>NUCLEOTIDE SEQUENCE [LARGE SCALE GENOMIC DNA]</scope>
    <source>
        <strain evidence="5">IBT 14317</strain>
    </source>
</reference>
<gene>
    <name evidence="5" type="ORF">BDV23DRAFT_186810</name>
</gene>
<feature type="domain" description="ABC transporter" evidence="4">
    <location>
        <begin position="113"/>
        <end position="346"/>
    </location>
</feature>
<sequence length="346" mass="39572">MARFLSRKDSELYHFHSIIRPIEIEPLLSEIVTYAGRITLLFWLNYRYGGTGQNFIHIFNFWSRFSKSFDNVSNRVSGFTHSIEAEHVFQVLYDYTGETQSEGDQLLESDGSIDFQDVCVTYNKNTFALRNISFSVKPGQTIAIVGRNGAGKSTILRTLMRLIDHDSGDIKISNHDIRRLTKESVREHIKMVPQNPELFYGQTILTNLTYGCRPDIDYETVQEICKHIGLHERILSFTRGYQTELHPSNDLSGGQKQIVALVRILLQKPSILALDEATSQLDKATEKTIWNYLDTIQKTKIIVTHRLQKIKNADQILVVEQGQIVGRGTHKELLGNEIYRLLLGSV</sequence>
<evidence type="ECO:0000259" key="4">
    <source>
        <dbReference type="PROSITE" id="PS50893"/>
    </source>
</evidence>
<dbReference type="GO" id="GO:0016887">
    <property type="term" value="F:ATP hydrolysis activity"/>
    <property type="evidence" value="ECO:0007669"/>
    <property type="project" value="InterPro"/>
</dbReference>
<name>A0A5N7BYL0_PETAA</name>